<organism evidence="2 3">
    <name type="scientific">Meripilus lineatus</name>
    <dbReference type="NCBI Taxonomy" id="2056292"/>
    <lineage>
        <taxon>Eukaryota</taxon>
        <taxon>Fungi</taxon>
        <taxon>Dikarya</taxon>
        <taxon>Basidiomycota</taxon>
        <taxon>Agaricomycotina</taxon>
        <taxon>Agaricomycetes</taxon>
        <taxon>Polyporales</taxon>
        <taxon>Meripilaceae</taxon>
        <taxon>Meripilus</taxon>
    </lineage>
</organism>
<comment type="caution">
    <text evidence="2">The sequence shown here is derived from an EMBL/GenBank/DDBJ whole genome shotgun (WGS) entry which is preliminary data.</text>
</comment>
<protein>
    <submittedName>
        <fullName evidence="2">Uncharacterized protein</fullName>
    </submittedName>
</protein>
<gene>
    <name evidence="2" type="ORF">NLI96_g11641</name>
</gene>
<evidence type="ECO:0000313" key="2">
    <source>
        <dbReference type="EMBL" id="KAJ3475735.1"/>
    </source>
</evidence>
<dbReference type="AlphaFoldDB" id="A0AAD5USU2"/>
<evidence type="ECO:0000256" key="1">
    <source>
        <dbReference type="SAM" id="MobiDB-lite"/>
    </source>
</evidence>
<accession>A0AAD5USU2</accession>
<evidence type="ECO:0000313" key="3">
    <source>
        <dbReference type="Proteomes" id="UP001212997"/>
    </source>
</evidence>
<keyword evidence="3" id="KW-1185">Reference proteome</keyword>
<dbReference type="Proteomes" id="UP001212997">
    <property type="component" value="Unassembled WGS sequence"/>
</dbReference>
<feature type="compositionally biased region" description="Acidic residues" evidence="1">
    <location>
        <begin position="151"/>
        <end position="167"/>
    </location>
</feature>
<sequence>MLPAPDLDPETGISATGHPFVYACILGYQLDKHKGGFKTRHLHCLELVPDDDPSAYGFVDRDMYMRYRGGGVSHSFVPIPNYESDPPEKEAPTALDELENNTAQGDEQIRGHITSESEDGSSGSEGEGDIIDQLPEGGNESDEDHVRPEDGEGDLIELEDEAGYGAF</sequence>
<proteinExistence type="predicted"/>
<name>A0AAD5USU2_9APHY</name>
<reference evidence="2" key="1">
    <citation type="submission" date="2022-07" db="EMBL/GenBank/DDBJ databases">
        <title>Genome Sequence of Physisporinus lineatus.</title>
        <authorList>
            <person name="Buettner E."/>
        </authorList>
    </citation>
    <scope>NUCLEOTIDE SEQUENCE</scope>
    <source>
        <strain evidence="2">VT162</strain>
    </source>
</reference>
<dbReference type="EMBL" id="JANAWD010000808">
    <property type="protein sequence ID" value="KAJ3475735.1"/>
    <property type="molecule type" value="Genomic_DNA"/>
</dbReference>
<feature type="region of interest" description="Disordered" evidence="1">
    <location>
        <begin position="79"/>
        <end position="167"/>
    </location>
</feature>